<accession>A0A1G7NGC5</accession>
<dbReference type="EMBL" id="FNCF01000001">
    <property type="protein sequence ID" value="SDF72310.1"/>
    <property type="molecule type" value="Genomic_DNA"/>
</dbReference>
<feature type="region of interest" description="Disordered" evidence="1">
    <location>
        <begin position="1"/>
        <end position="51"/>
    </location>
</feature>
<protein>
    <submittedName>
        <fullName evidence="2">Uncharacterized protein</fullName>
    </submittedName>
</protein>
<evidence type="ECO:0000256" key="1">
    <source>
        <dbReference type="SAM" id="MobiDB-lite"/>
    </source>
</evidence>
<sequence>MTHPDDDLRARAEEHVRDLPAEDALGGPDPAGGVDDDPQVLDEAAREEPQS</sequence>
<gene>
    <name evidence="2" type="ORF">SAMN05660324_1002</name>
</gene>
<name>A0A1G7NGC5_9ACTN</name>
<feature type="compositionally biased region" description="Basic and acidic residues" evidence="1">
    <location>
        <begin position="1"/>
        <end position="20"/>
    </location>
</feature>
<proteinExistence type="predicted"/>
<organism evidence="2 3">
    <name type="scientific">Klenkia brasiliensis</name>
    <dbReference type="NCBI Taxonomy" id="333142"/>
    <lineage>
        <taxon>Bacteria</taxon>
        <taxon>Bacillati</taxon>
        <taxon>Actinomycetota</taxon>
        <taxon>Actinomycetes</taxon>
        <taxon>Geodermatophilales</taxon>
        <taxon>Geodermatophilaceae</taxon>
        <taxon>Klenkia</taxon>
    </lineage>
</organism>
<evidence type="ECO:0000313" key="3">
    <source>
        <dbReference type="Proteomes" id="UP000198863"/>
    </source>
</evidence>
<dbReference type="RefSeq" id="WP_165640133.1">
    <property type="nucleotide sequence ID" value="NZ_FNCF01000001.1"/>
</dbReference>
<reference evidence="3" key="1">
    <citation type="submission" date="2016-10" db="EMBL/GenBank/DDBJ databases">
        <authorList>
            <person name="Varghese N."/>
            <person name="Submissions S."/>
        </authorList>
    </citation>
    <scope>NUCLEOTIDE SEQUENCE [LARGE SCALE GENOMIC DNA]</scope>
    <source>
        <strain evidence="3">DSM 44526</strain>
    </source>
</reference>
<evidence type="ECO:0000313" key="2">
    <source>
        <dbReference type="EMBL" id="SDF72310.1"/>
    </source>
</evidence>
<dbReference type="AlphaFoldDB" id="A0A1G7NGC5"/>
<dbReference type="Proteomes" id="UP000198863">
    <property type="component" value="Unassembled WGS sequence"/>
</dbReference>
<feature type="compositionally biased region" description="Low complexity" evidence="1">
    <location>
        <begin position="22"/>
        <end position="33"/>
    </location>
</feature>
<keyword evidence="3" id="KW-1185">Reference proteome</keyword>